<keyword evidence="17" id="KW-1185">Reference proteome</keyword>
<evidence type="ECO:0000256" key="3">
    <source>
        <dbReference type="ARBA" id="ARBA00007447"/>
    </source>
</evidence>
<feature type="active site" evidence="12">
    <location>
        <position position="258"/>
    </location>
</feature>
<evidence type="ECO:0000256" key="1">
    <source>
        <dbReference type="ARBA" id="ARBA00001675"/>
    </source>
</evidence>
<feature type="non-terminal residue" evidence="16">
    <location>
        <position position="1"/>
    </location>
</feature>
<evidence type="ECO:0000256" key="10">
    <source>
        <dbReference type="ARBA" id="ARBA00023145"/>
    </source>
</evidence>
<sequence length="441" mass="47405">ITNEMTFYKAELSVGSNKQKVGVLLDTGSSDLWVMGNDNPYCSHGSTLPLSKYRIPYQSLFSKSQDISKDAAVPESSQIDCSIYGTFNKTASTTFRNNGTSFHITYSDNTFAEGTWGHDTVTLNGLEIDDLSFVVANSSNSRVSVLGIGLSGLEVTYSGGIAGQQPYKYDNLPMKLKSDGYIGKNLYSLYLNSANATQGTVLFGGVDHARYTGELVAIPLENIYPLMYSVPITFDVKLKGVSFKDKVALPDEVTALLDSGTSLTFLPQIVVDNLIQLWDLTYWDEAAAYVGLCDAYSNQELSFEFAGTTINVPVSNFLRPLTYSNGTTSVNCSMGVIAADRYVLGESFLRGAYVVYDLDDFQVYLAEADFDSTREDIVAVTSTIPEGGKSSSTVGSVPSSTNSSFSTTSSSIDSFSTTSSSTDSFSTASSSTDSFSTASSS</sequence>
<evidence type="ECO:0000256" key="2">
    <source>
        <dbReference type="ARBA" id="ARBA00004613"/>
    </source>
</evidence>
<evidence type="ECO:0000313" key="16">
    <source>
        <dbReference type="EMBL" id="ODQ79171.1"/>
    </source>
</evidence>
<dbReference type="GeneID" id="30149131"/>
<dbReference type="EC" id="3.4.23.24" evidence="4"/>
<keyword evidence="7" id="KW-0732">Signal</keyword>
<reference evidence="17" key="1">
    <citation type="submission" date="2016-05" db="EMBL/GenBank/DDBJ databases">
        <title>Comparative genomics of biotechnologically important yeasts.</title>
        <authorList>
            <consortium name="DOE Joint Genome Institute"/>
            <person name="Riley R."/>
            <person name="Haridas S."/>
            <person name="Wolfe K.H."/>
            <person name="Lopes M.R."/>
            <person name="Hittinger C.T."/>
            <person name="Goker M."/>
            <person name="Salamov A."/>
            <person name="Wisecaver J."/>
            <person name="Long T.M."/>
            <person name="Aerts A.L."/>
            <person name="Barry K."/>
            <person name="Choi C."/>
            <person name="Clum A."/>
            <person name="Coughlan A.Y."/>
            <person name="Deshpande S."/>
            <person name="Douglass A.P."/>
            <person name="Hanson S.J."/>
            <person name="Klenk H.-P."/>
            <person name="Labutti K."/>
            <person name="Lapidus A."/>
            <person name="Lindquist E."/>
            <person name="Lipzen A."/>
            <person name="Meier-Kolthoff J.P."/>
            <person name="Ohm R.A."/>
            <person name="Otillar R.P."/>
            <person name="Pangilinan J."/>
            <person name="Peng Y."/>
            <person name="Rokas A."/>
            <person name="Rosa C.A."/>
            <person name="Scheuner C."/>
            <person name="Sibirny A.A."/>
            <person name="Slot J.C."/>
            <person name="Stielow J.B."/>
            <person name="Sun H."/>
            <person name="Kurtzman C.P."/>
            <person name="Blackwell M."/>
            <person name="Grigoriev I.V."/>
            <person name="Jeffries T.W."/>
        </authorList>
    </citation>
    <scope>NUCLEOTIDE SEQUENCE [LARGE SCALE GENOMIC DNA]</scope>
    <source>
        <strain evidence="17">NRRL Y-12698</strain>
    </source>
</reference>
<feature type="non-terminal residue" evidence="16">
    <location>
        <position position="441"/>
    </location>
</feature>
<gene>
    <name evidence="16" type="ORF">BABINDRAFT_22088</name>
</gene>
<evidence type="ECO:0000256" key="5">
    <source>
        <dbReference type="ARBA" id="ARBA00022525"/>
    </source>
</evidence>
<evidence type="ECO:0000256" key="12">
    <source>
        <dbReference type="PIRSR" id="PIRSR601461-1"/>
    </source>
</evidence>
<comment type="similarity">
    <text evidence="3 13">Belongs to the peptidase A1 family.</text>
</comment>
<evidence type="ECO:0000256" key="7">
    <source>
        <dbReference type="ARBA" id="ARBA00022729"/>
    </source>
</evidence>
<protein>
    <recommendedName>
        <fullName evidence="4">candidapepsin</fullName>
        <ecNumber evidence="4">3.4.23.24</ecNumber>
    </recommendedName>
</protein>
<dbReference type="GO" id="GO:0006508">
    <property type="term" value="P:proteolysis"/>
    <property type="evidence" value="ECO:0007669"/>
    <property type="project" value="UniProtKB-KW"/>
</dbReference>
<feature type="region of interest" description="Disordered" evidence="14">
    <location>
        <begin position="386"/>
        <end position="441"/>
    </location>
</feature>
<dbReference type="PANTHER" id="PTHR47966">
    <property type="entry name" value="BETA-SITE APP-CLEAVING ENZYME, ISOFORM A-RELATED"/>
    <property type="match status" value="1"/>
</dbReference>
<dbReference type="PROSITE" id="PS51767">
    <property type="entry name" value="PEPTIDASE_A1"/>
    <property type="match status" value="1"/>
</dbReference>
<dbReference type="InterPro" id="IPR001461">
    <property type="entry name" value="Aspartic_peptidase_A1"/>
</dbReference>
<accession>A0A1E3QNB8</accession>
<dbReference type="FunFam" id="2.40.70.10:FF:000011">
    <property type="entry name" value="Aspartic protease"/>
    <property type="match status" value="1"/>
</dbReference>
<dbReference type="PROSITE" id="PS00141">
    <property type="entry name" value="ASP_PROTEASE"/>
    <property type="match status" value="2"/>
</dbReference>
<dbReference type="OrthoDB" id="771136at2759"/>
<evidence type="ECO:0000256" key="4">
    <source>
        <dbReference type="ARBA" id="ARBA00013207"/>
    </source>
</evidence>
<feature type="domain" description="Peptidase A1" evidence="15">
    <location>
        <begin position="8"/>
        <end position="366"/>
    </location>
</feature>
<keyword evidence="5" id="KW-0964">Secreted</keyword>
<evidence type="ECO:0000256" key="6">
    <source>
        <dbReference type="ARBA" id="ARBA00022670"/>
    </source>
</evidence>
<evidence type="ECO:0000256" key="13">
    <source>
        <dbReference type="RuleBase" id="RU000454"/>
    </source>
</evidence>
<proteinExistence type="inferred from homology"/>
<comment type="catalytic activity">
    <reaction evidence="1">
        <text>Preferential cleavage at the carboxyl of hydrophobic amino acids, but fails to cleave 15-Leu-|-Tyr-16, 16-Tyr-|-Leu-17 and 24-Phe-|-Phe-25 of insulin B chain. Activates trypsinogen, and degrades keratin.</text>
        <dbReference type="EC" id="3.4.23.24"/>
    </reaction>
</comment>
<feature type="compositionally biased region" description="Low complexity" evidence="14">
    <location>
        <begin position="390"/>
        <end position="441"/>
    </location>
</feature>
<dbReference type="AlphaFoldDB" id="A0A1E3QNB8"/>
<dbReference type="RefSeq" id="XP_018984499.1">
    <property type="nucleotide sequence ID" value="XM_019131278.1"/>
</dbReference>
<keyword evidence="11" id="KW-1015">Disulfide bond</keyword>
<dbReference type="Proteomes" id="UP000094336">
    <property type="component" value="Unassembled WGS sequence"/>
</dbReference>
<dbReference type="CDD" id="cd05474">
    <property type="entry name" value="SAP_like"/>
    <property type="match status" value="1"/>
</dbReference>
<evidence type="ECO:0000256" key="11">
    <source>
        <dbReference type="ARBA" id="ARBA00023157"/>
    </source>
</evidence>
<dbReference type="SUPFAM" id="SSF50630">
    <property type="entry name" value="Acid proteases"/>
    <property type="match status" value="1"/>
</dbReference>
<dbReference type="InterPro" id="IPR033121">
    <property type="entry name" value="PEPTIDASE_A1"/>
</dbReference>
<comment type="subcellular location">
    <subcellularLocation>
        <location evidence="2">Secreted</location>
    </subcellularLocation>
</comment>
<keyword evidence="8 13" id="KW-0064">Aspartyl protease</keyword>
<dbReference type="InterPro" id="IPR021109">
    <property type="entry name" value="Peptidase_aspartic_dom_sf"/>
</dbReference>
<feature type="active site" evidence="12">
    <location>
        <position position="26"/>
    </location>
</feature>
<evidence type="ECO:0000256" key="14">
    <source>
        <dbReference type="SAM" id="MobiDB-lite"/>
    </source>
</evidence>
<dbReference type="PANTHER" id="PTHR47966:SF65">
    <property type="entry name" value="ASPARTIC-TYPE ENDOPEPTIDASE"/>
    <property type="match status" value="1"/>
</dbReference>
<name>A0A1E3QNB8_9ASCO</name>
<dbReference type="GO" id="GO:0004190">
    <property type="term" value="F:aspartic-type endopeptidase activity"/>
    <property type="evidence" value="ECO:0007669"/>
    <property type="project" value="UniProtKB-KW"/>
</dbReference>
<organism evidence="16 17">
    <name type="scientific">Babjeviella inositovora NRRL Y-12698</name>
    <dbReference type="NCBI Taxonomy" id="984486"/>
    <lineage>
        <taxon>Eukaryota</taxon>
        <taxon>Fungi</taxon>
        <taxon>Dikarya</taxon>
        <taxon>Ascomycota</taxon>
        <taxon>Saccharomycotina</taxon>
        <taxon>Pichiomycetes</taxon>
        <taxon>Serinales incertae sedis</taxon>
        <taxon>Babjeviella</taxon>
    </lineage>
</organism>
<dbReference type="STRING" id="984486.A0A1E3QNB8"/>
<dbReference type="InterPro" id="IPR033876">
    <property type="entry name" value="SAP-like"/>
</dbReference>
<keyword evidence="6 13" id="KW-0645">Protease</keyword>
<dbReference type="Pfam" id="PF00026">
    <property type="entry name" value="Asp"/>
    <property type="match status" value="1"/>
</dbReference>
<evidence type="ECO:0000313" key="17">
    <source>
        <dbReference type="Proteomes" id="UP000094336"/>
    </source>
</evidence>
<dbReference type="EMBL" id="KV454433">
    <property type="protein sequence ID" value="ODQ79171.1"/>
    <property type="molecule type" value="Genomic_DNA"/>
</dbReference>
<keyword evidence="10" id="KW-0865">Zymogen</keyword>
<evidence type="ECO:0000259" key="15">
    <source>
        <dbReference type="PROSITE" id="PS51767"/>
    </source>
</evidence>
<evidence type="ECO:0000256" key="8">
    <source>
        <dbReference type="ARBA" id="ARBA00022750"/>
    </source>
</evidence>
<dbReference type="Gene3D" id="2.40.70.10">
    <property type="entry name" value="Acid Proteases"/>
    <property type="match status" value="2"/>
</dbReference>
<dbReference type="PRINTS" id="PR00792">
    <property type="entry name" value="PEPSIN"/>
</dbReference>
<dbReference type="GO" id="GO:0005576">
    <property type="term" value="C:extracellular region"/>
    <property type="evidence" value="ECO:0007669"/>
    <property type="project" value="UniProtKB-SubCell"/>
</dbReference>
<dbReference type="InterPro" id="IPR001969">
    <property type="entry name" value="Aspartic_peptidase_AS"/>
</dbReference>
<keyword evidence="9 13" id="KW-0378">Hydrolase</keyword>
<evidence type="ECO:0000256" key="9">
    <source>
        <dbReference type="ARBA" id="ARBA00022801"/>
    </source>
</evidence>